<evidence type="ECO:0008006" key="2">
    <source>
        <dbReference type="Google" id="ProtNLM"/>
    </source>
</evidence>
<sequence>MAEPAIDLTGLPPADDDLDLIGLPTEDDDKDLRSYVESVVGPGRTLPEAQLVQGTAPSFIKRVWRLMTEPDWEKRRTQSLISLQLAEEKGVHVSQVEPPGLFETAKQGFNQSVAGLMIRLAYDDKGYDTIAKEAYDRMGNAQRILYQAAMVAGDIPFFIVGATIGAGGGPVTAVGGAFALPAGLRKVYSDKLEKGEVTSFKDFWQRLTWAVWETLKGEATGIAVGTAGPAAGVYKLPAEIVTMTTVGAALEGRMPEPQEFMDTAIIIGGLRLSSRVVPALHNVYKKTGKRPLQVLKDIETDPTIKEDILERAENPEKVTKKRIIDIDPDYDRRARSIVKLHGIVDVEKFDALFKRFQETEEWNGRPLLIWDVENERQALTGSHRLQAAQDLDFQEVPVVEVNNAKMRPWLDKGNTFDDLMSLDEHGKMELFRELGDNKAADLMLAEIEANARGFELLGDLPKSYEHLREESPISEAEETAATKQRKFIKTVEEAEKTDPALVGKVKEIDPQEYIVEPNVESLGKAEKRIETEGLEKTIDYVLSDADLNAEKGATFITLMEKFQKEGDIERALQMVENYDQQLREAGRFIQAASIWTKTSPAGFIRWAEKQLEATRGKFGWLDTLFKRKPESFTLSPEKKAKIMARITEIQSMPEGAEKTNAMLGVVDEVAQLVPPSISELIDAYRYQNMLSSPRTQMRNIGENLMNTFLTKPIDVTTRGAIDFVKAGLFGKERQAYISDVPLYMKTAINAVPNAINAFMSVMRLEKGVEIGKPDIGLDVKSEFQRARMAQMPKPLTVVSRFMEASDKFFSALIGAGEFAIQKKQGASDAQAYAMASELSQKYLYREKLNPSDPDLSYFSKVLVSLGKMMNDSRQLPALGPIMKWAVPFIRTPINKGAQMIERSPLALFRGKISQETAAKLVGGSLVTALGALFAMTGQTTWAPPSDREEKNWFYASGRKPFSFQIGEKWIPIWYLGPFALAFGLPAAIKHYTQDEKTALSKDYIEKTLAVLEGTVRFLGSQTSTQSIGALFSALSGDIDFTFPSTVAFTGGQIIPAQSLIRYLNTMIDPVYRKPKGFWENIIKDIPIMSKELEPRFDPFMQESKRESLNFFVPYDIGRVKPEFEEGFQSIRIQKRFDFLKNRMDRTIRGVQKGTIKPEKMPKELDKAIKGMNKIEIAE</sequence>
<name>A0A0F9MZG7_9ZZZZ</name>
<dbReference type="EMBL" id="LAZR01004002">
    <property type="protein sequence ID" value="KKN12705.1"/>
    <property type="molecule type" value="Genomic_DNA"/>
</dbReference>
<comment type="caution">
    <text evidence="1">The sequence shown here is derived from an EMBL/GenBank/DDBJ whole genome shotgun (WGS) entry which is preliminary data.</text>
</comment>
<accession>A0A0F9MZG7</accession>
<gene>
    <name evidence="1" type="ORF">LCGC14_1013820</name>
</gene>
<reference evidence="1" key="1">
    <citation type="journal article" date="2015" name="Nature">
        <title>Complex archaea that bridge the gap between prokaryotes and eukaryotes.</title>
        <authorList>
            <person name="Spang A."/>
            <person name="Saw J.H."/>
            <person name="Jorgensen S.L."/>
            <person name="Zaremba-Niedzwiedzka K."/>
            <person name="Martijn J."/>
            <person name="Lind A.E."/>
            <person name="van Eijk R."/>
            <person name="Schleper C."/>
            <person name="Guy L."/>
            <person name="Ettema T.J."/>
        </authorList>
    </citation>
    <scope>NUCLEOTIDE SEQUENCE</scope>
</reference>
<organism evidence="1">
    <name type="scientific">marine sediment metagenome</name>
    <dbReference type="NCBI Taxonomy" id="412755"/>
    <lineage>
        <taxon>unclassified sequences</taxon>
        <taxon>metagenomes</taxon>
        <taxon>ecological metagenomes</taxon>
    </lineage>
</organism>
<proteinExistence type="predicted"/>
<dbReference type="AlphaFoldDB" id="A0A0F9MZG7"/>
<evidence type="ECO:0000313" key="1">
    <source>
        <dbReference type="EMBL" id="KKN12705.1"/>
    </source>
</evidence>
<protein>
    <recommendedName>
        <fullName evidence="2">ParB/Sulfiredoxin domain-containing protein</fullName>
    </recommendedName>
</protein>